<dbReference type="AlphaFoldDB" id="A0A644XRX3"/>
<organism evidence="2">
    <name type="scientific">bioreactor metagenome</name>
    <dbReference type="NCBI Taxonomy" id="1076179"/>
    <lineage>
        <taxon>unclassified sequences</taxon>
        <taxon>metagenomes</taxon>
        <taxon>ecological metagenomes</taxon>
    </lineage>
</organism>
<dbReference type="EMBL" id="VSSQ01003085">
    <property type="protein sequence ID" value="MPM18966.1"/>
    <property type="molecule type" value="Genomic_DNA"/>
</dbReference>
<reference evidence="2" key="1">
    <citation type="submission" date="2019-08" db="EMBL/GenBank/DDBJ databases">
        <authorList>
            <person name="Kucharzyk K."/>
            <person name="Murdoch R.W."/>
            <person name="Higgins S."/>
            <person name="Loffler F."/>
        </authorList>
    </citation>
    <scope>NUCLEOTIDE SEQUENCE</scope>
</reference>
<evidence type="ECO:0000313" key="2">
    <source>
        <dbReference type="EMBL" id="MPM18966.1"/>
    </source>
</evidence>
<dbReference type="Pfam" id="PF14192">
    <property type="entry name" value="DUF4314"/>
    <property type="match status" value="1"/>
</dbReference>
<sequence>MNSNFPSRETVEHIRKQYPVGCRVELLRMDDVQAPPIGTKGTVRYVDDLGSLGVAWDNGSSLQVVYGEDLCRKLEDTNDGQ</sequence>
<feature type="domain" description="DUF4314" evidence="1">
    <location>
        <begin position="8"/>
        <end position="74"/>
    </location>
</feature>
<gene>
    <name evidence="2" type="ORF">SDC9_65384</name>
</gene>
<evidence type="ECO:0000259" key="1">
    <source>
        <dbReference type="Pfam" id="PF14192"/>
    </source>
</evidence>
<dbReference type="InterPro" id="IPR025463">
    <property type="entry name" value="DUF4314"/>
</dbReference>
<comment type="caution">
    <text evidence="2">The sequence shown here is derived from an EMBL/GenBank/DDBJ whole genome shotgun (WGS) entry which is preliminary data.</text>
</comment>
<proteinExistence type="predicted"/>
<protein>
    <recommendedName>
        <fullName evidence="1">DUF4314 domain-containing protein</fullName>
    </recommendedName>
</protein>
<accession>A0A644XRX3</accession>
<name>A0A644XRX3_9ZZZZ</name>